<sequence length="73" mass="8704">MRSKFQRINLNSGAHLLEPFAKLHQNGCDVRCDQSDRNWRRRETLYCALFGTRRQSCYAAIWKPPHKFRLGRP</sequence>
<organism evidence="1 2">
    <name type="scientific">Iphiclides podalirius</name>
    <name type="common">scarce swallowtail</name>
    <dbReference type="NCBI Taxonomy" id="110791"/>
    <lineage>
        <taxon>Eukaryota</taxon>
        <taxon>Metazoa</taxon>
        <taxon>Ecdysozoa</taxon>
        <taxon>Arthropoda</taxon>
        <taxon>Hexapoda</taxon>
        <taxon>Insecta</taxon>
        <taxon>Pterygota</taxon>
        <taxon>Neoptera</taxon>
        <taxon>Endopterygota</taxon>
        <taxon>Lepidoptera</taxon>
        <taxon>Glossata</taxon>
        <taxon>Ditrysia</taxon>
        <taxon>Papilionoidea</taxon>
        <taxon>Papilionidae</taxon>
        <taxon>Papilioninae</taxon>
        <taxon>Iphiclides</taxon>
    </lineage>
</organism>
<evidence type="ECO:0000313" key="1">
    <source>
        <dbReference type="EMBL" id="CAH2076178.1"/>
    </source>
</evidence>
<dbReference type="EMBL" id="OW152821">
    <property type="protein sequence ID" value="CAH2076178.1"/>
    <property type="molecule type" value="Genomic_DNA"/>
</dbReference>
<evidence type="ECO:0000313" key="2">
    <source>
        <dbReference type="Proteomes" id="UP000837857"/>
    </source>
</evidence>
<reference evidence="1" key="1">
    <citation type="submission" date="2022-03" db="EMBL/GenBank/DDBJ databases">
        <authorList>
            <person name="Martin H S."/>
        </authorList>
    </citation>
    <scope>NUCLEOTIDE SEQUENCE</scope>
</reference>
<gene>
    <name evidence="1" type="ORF">IPOD504_LOCUS17167</name>
</gene>
<dbReference type="Proteomes" id="UP000837857">
    <property type="component" value="Chromosome 9"/>
</dbReference>
<protein>
    <submittedName>
        <fullName evidence="1">Uncharacterized protein</fullName>
    </submittedName>
</protein>
<proteinExistence type="predicted"/>
<name>A0ABN8J8L8_9NEOP</name>
<keyword evidence="2" id="KW-1185">Reference proteome</keyword>
<feature type="non-terminal residue" evidence="1">
    <location>
        <position position="73"/>
    </location>
</feature>
<accession>A0ABN8J8L8</accession>